<keyword evidence="3 6" id="KW-0812">Transmembrane</keyword>
<evidence type="ECO:0000256" key="2">
    <source>
        <dbReference type="ARBA" id="ARBA00022679"/>
    </source>
</evidence>
<name>A0A0F9QE10_9ZZZZ</name>
<feature type="domain" description="Bacterial sugar transferase" evidence="7">
    <location>
        <begin position="174"/>
        <end position="371"/>
    </location>
</feature>
<dbReference type="Gene3D" id="3.40.50.720">
    <property type="entry name" value="NAD(P)-binding Rossmann-like Domain"/>
    <property type="match status" value="1"/>
</dbReference>
<comment type="caution">
    <text evidence="8">The sequence shown here is derived from an EMBL/GenBank/DDBJ whole genome shotgun (WGS) entry which is preliminary data.</text>
</comment>
<evidence type="ECO:0000313" key="8">
    <source>
        <dbReference type="EMBL" id="KKN03493.1"/>
    </source>
</evidence>
<dbReference type="PANTHER" id="PTHR30576">
    <property type="entry name" value="COLANIC BIOSYNTHESIS UDP-GLUCOSE LIPID CARRIER TRANSFERASE"/>
    <property type="match status" value="1"/>
</dbReference>
<dbReference type="Pfam" id="PF02397">
    <property type="entry name" value="Bac_transf"/>
    <property type="match status" value="1"/>
</dbReference>
<feature type="non-terminal residue" evidence="8">
    <location>
        <position position="1"/>
    </location>
</feature>
<evidence type="ECO:0000256" key="1">
    <source>
        <dbReference type="ARBA" id="ARBA00004141"/>
    </source>
</evidence>
<reference evidence="8" key="1">
    <citation type="journal article" date="2015" name="Nature">
        <title>Complex archaea that bridge the gap between prokaryotes and eukaryotes.</title>
        <authorList>
            <person name="Spang A."/>
            <person name="Saw J.H."/>
            <person name="Jorgensen S.L."/>
            <person name="Zaremba-Niedzwiedzka K."/>
            <person name="Martijn J."/>
            <person name="Lind A.E."/>
            <person name="van Eijk R."/>
            <person name="Schleper C."/>
            <person name="Guy L."/>
            <person name="Ettema T.J."/>
        </authorList>
    </citation>
    <scope>NUCLEOTIDE SEQUENCE</scope>
</reference>
<dbReference type="NCBIfam" id="TIGR03025">
    <property type="entry name" value="EPS_sugtrans"/>
    <property type="match status" value="1"/>
</dbReference>
<dbReference type="PANTHER" id="PTHR30576:SF10">
    <property type="entry name" value="SLL5057 PROTEIN"/>
    <property type="match status" value="1"/>
</dbReference>
<proteinExistence type="predicted"/>
<evidence type="ECO:0000256" key="6">
    <source>
        <dbReference type="SAM" id="Phobius"/>
    </source>
</evidence>
<dbReference type="GO" id="GO:0016780">
    <property type="term" value="F:phosphotransferase activity, for other substituted phosphate groups"/>
    <property type="evidence" value="ECO:0007669"/>
    <property type="project" value="TreeGrafter"/>
</dbReference>
<dbReference type="AlphaFoldDB" id="A0A0F9QE10"/>
<evidence type="ECO:0000256" key="4">
    <source>
        <dbReference type="ARBA" id="ARBA00022989"/>
    </source>
</evidence>
<evidence type="ECO:0000259" key="7">
    <source>
        <dbReference type="Pfam" id="PF02397"/>
    </source>
</evidence>
<dbReference type="GO" id="GO:0016020">
    <property type="term" value="C:membrane"/>
    <property type="evidence" value="ECO:0007669"/>
    <property type="project" value="UniProtKB-SubCell"/>
</dbReference>
<organism evidence="8">
    <name type="scientific">marine sediment metagenome</name>
    <dbReference type="NCBI Taxonomy" id="412755"/>
    <lineage>
        <taxon>unclassified sequences</taxon>
        <taxon>metagenomes</taxon>
        <taxon>ecological metagenomes</taxon>
    </lineage>
</organism>
<evidence type="ECO:0000256" key="3">
    <source>
        <dbReference type="ARBA" id="ARBA00022692"/>
    </source>
</evidence>
<keyword evidence="2" id="KW-0808">Transferase</keyword>
<dbReference type="InterPro" id="IPR003362">
    <property type="entry name" value="Bact_transf"/>
</dbReference>
<sequence>IQLYFHCGKCLASKPDFSSPEAWSDLAVGWTQWGVQVWCKRHGENVTHLDFGGMKVRTSKIGNAEITDIYKMNGTIIIKAEALNDSKMSEKIIFGIEEIVKIYRIDEIILCVSNISYERLTEVIDQCKKTNCLIQVYSDLYEIINQKIVVEKFSEFPLVRVGLFNEIRINRIIKRIIDIIGSSISLVALSPLFLLITAAIKINSPGKAIFKQIRLGKNGKPFTLYKFRTMKMNKSERIHREYSKGFIKSGTTASQKNQKNIYKVLDDPRVTRIGKILRKTSWDELPQLLNVFKGEMSLVGPRPCLPYEYENYNPWHKQRMKATPGITGLWQISGRSSVTFNDMVILDVYYIGNMSPWFDLQIMLKTIPVVFFGRGAY</sequence>
<evidence type="ECO:0000256" key="5">
    <source>
        <dbReference type="ARBA" id="ARBA00023136"/>
    </source>
</evidence>
<keyword evidence="4 6" id="KW-1133">Transmembrane helix</keyword>
<accession>A0A0F9QE10</accession>
<comment type="subcellular location">
    <subcellularLocation>
        <location evidence="1">Membrane</location>
        <topology evidence="1">Multi-pass membrane protein</topology>
    </subcellularLocation>
</comment>
<protein>
    <recommendedName>
        <fullName evidence="7">Bacterial sugar transferase domain-containing protein</fullName>
    </recommendedName>
</protein>
<dbReference type="InterPro" id="IPR017475">
    <property type="entry name" value="EPS_sugar_tfrase"/>
</dbReference>
<gene>
    <name evidence="8" type="ORF">LCGC14_1107170</name>
</gene>
<feature type="transmembrane region" description="Helical" evidence="6">
    <location>
        <begin position="176"/>
        <end position="200"/>
    </location>
</feature>
<dbReference type="EMBL" id="LAZR01005027">
    <property type="protein sequence ID" value="KKN03493.1"/>
    <property type="molecule type" value="Genomic_DNA"/>
</dbReference>
<keyword evidence="5 6" id="KW-0472">Membrane</keyword>